<evidence type="ECO:0000256" key="1">
    <source>
        <dbReference type="SAM" id="Phobius"/>
    </source>
</evidence>
<feature type="transmembrane region" description="Helical" evidence="1">
    <location>
        <begin position="73"/>
        <end position="102"/>
    </location>
</feature>
<keyword evidence="1" id="KW-0812">Transmembrane</keyword>
<reference evidence="2" key="1">
    <citation type="submission" date="2020-04" db="EMBL/GenBank/DDBJ databases">
        <authorList>
            <person name="Chiriac C."/>
            <person name="Salcher M."/>
            <person name="Ghai R."/>
            <person name="Kavagutti S V."/>
        </authorList>
    </citation>
    <scope>NUCLEOTIDE SEQUENCE</scope>
</reference>
<dbReference type="EMBL" id="LR796368">
    <property type="protein sequence ID" value="CAB4139795.1"/>
    <property type="molecule type" value="Genomic_DNA"/>
</dbReference>
<gene>
    <name evidence="2" type="ORF">UFOVP354_37</name>
</gene>
<name>A0A6J5LZ19_9CAUD</name>
<proteinExistence type="predicted"/>
<keyword evidence="1" id="KW-0472">Membrane</keyword>
<organism evidence="2">
    <name type="scientific">uncultured Caudovirales phage</name>
    <dbReference type="NCBI Taxonomy" id="2100421"/>
    <lineage>
        <taxon>Viruses</taxon>
        <taxon>Duplodnaviria</taxon>
        <taxon>Heunggongvirae</taxon>
        <taxon>Uroviricota</taxon>
        <taxon>Caudoviricetes</taxon>
        <taxon>Peduoviridae</taxon>
        <taxon>Maltschvirus</taxon>
        <taxon>Maltschvirus maltsch</taxon>
    </lineage>
</organism>
<sequence>MTTLWTTVTKELGKPDDQGRDWYTWSLNQLGHVALGIIGMMNFNITVVLMFAIGKEVYDLYRGGKWRDSVTDITFWSIGAFFTSAPGFLTVFLSILLLAGVYKRFKAGRRD</sequence>
<evidence type="ECO:0000313" key="2">
    <source>
        <dbReference type="EMBL" id="CAB4139795.1"/>
    </source>
</evidence>
<protein>
    <submittedName>
        <fullName evidence="2">Uncharacterized protein</fullName>
    </submittedName>
</protein>
<feature type="transmembrane region" description="Helical" evidence="1">
    <location>
        <begin position="30"/>
        <end position="53"/>
    </location>
</feature>
<accession>A0A6J5LZ19</accession>
<keyword evidence="1" id="KW-1133">Transmembrane helix</keyword>